<dbReference type="EMBL" id="VNFH01000004">
    <property type="protein sequence ID" value="TVU71245.1"/>
    <property type="molecule type" value="Genomic_DNA"/>
</dbReference>
<accession>A0A558HQ50</accession>
<feature type="transmembrane region" description="Helical" evidence="1">
    <location>
        <begin position="7"/>
        <end position="24"/>
    </location>
</feature>
<dbReference type="AlphaFoldDB" id="A0A558HQ50"/>
<evidence type="ECO:0000259" key="2">
    <source>
        <dbReference type="Pfam" id="PF07331"/>
    </source>
</evidence>
<dbReference type="RefSeq" id="WP_144727074.1">
    <property type="nucleotide sequence ID" value="NZ_CAWOWR010000097.1"/>
</dbReference>
<feature type="transmembrane region" description="Helical" evidence="1">
    <location>
        <begin position="72"/>
        <end position="92"/>
    </location>
</feature>
<reference evidence="3 4" key="1">
    <citation type="submission" date="2019-07" db="EMBL/GenBank/DDBJ databases">
        <title>Diversity of Bacteria from Kongsfjorden, Arctic.</title>
        <authorList>
            <person name="Yu Y."/>
        </authorList>
    </citation>
    <scope>NUCLEOTIDE SEQUENCE [LARGE SCALE GENOMIC DNA]</scope>
    <source>
        <strain evidence="3 4">SM1923</strain>
    </source>
</reference>
<keyword evidence="1" id="KW-0472">Membrane</keyword>
<organism evidence="3 4">
    <name type="scientific">Cobetia crustatorum</name>
    <dbReference type="NCBI Taxonomy" id="553385"/>
    <lineage>
        <taxon>Bacteria</taxon>
        <taxon>Pseudomonadati</taxon>
        <taxon>Pseudomonadota</taxon>
        <taxon>Gammaproteobacteria</taxon>
        <taxon>Oceanospirillales</taxon>
        <taxon>Halomonadaceae</taxon>
        <taxon>Cobetia</taxon>
    </lineage>
</organism>
<dbReference type="Proteomes" id="UP000319941">
    <property type="component" value="Unassembled WGS sequence"/>
</dbReference>
<dbReference type="STRING" id="553385.GCA_000591415_02729"/>
<sequence>MRTNDKVTGVVTAAFGAAVIYASLDLKNLPRQDYGAGTFPTVIGGLLVLFGAILLLRGLGNREEWLAWQHPVPLMHFILTLAAICASVVAYVYLTPVVGFPIVSFVLLSLLLYTFHHRRWLPSMGMALTATAIIWGVFGQLLHVPLDLGLLEKVIYS</sequence>
<feature type="domain" description="DUF1468" evidence="2">
    <location>
        <begin position="8"/>
        <end position="146"/>
    </location>
</feature>
<feature type="transmembrane region" description="Helical" evidence="1">
    <location>
        <begin position="36"/>
        <end position="60"/>
    </location>
</feature>
<evidence type="ECO:0000256" key="1">
    <source>
        <dbReference type="SAM" id="Phobius"/>
    </source>
</evidence>
<protein>
    <submittedName>
        <fullName evidence="3">Tripartite tricarboxylate transporter TctB family protein</fullName>
    </submittedName>
</protein>
<dbReference type="Pfam" id="PF07331">
    <property type="entry name" value="TctB"/>
    <property type="match status" value="1"/>
</dbReference>
<keyword evidence="1" id="KW-1133">Transmembrane helix</keyword>
<feature type="transmembrane region" description="Helical" evidence="1">
    <location>
        <begin position="127"/>
        <end position="146"/>
    </location>
</feature>
<gene>
    <name evidence="3" type="ORF">FQP86_06870</name>
</gene>
<dbReference type="InterPro" id="IPR009936">
    <property type="entry name" value="DUF1468"/>
</dbReference>
<feature type="transmembrane region" description="Helical" evidence="1">
    <location>
        <begin position="98"/>
        <end position="115"/>
    </location>
</feature>
<name>A0A558HQ50_9GAMM</name>
<evidence type="ECO:0000313" key="4">
    <source>
        <dbReference type="Proteomes" id="UP000319941"/>
    </source>
</evidence>
<comment type="caution">
    <text evidence="3">The sequence shown here is derived from an EMBL/GenBank/DDBJ whole genome shotgun (WGS) entry which is preliminary data.</text>
</comment>
<proteinExistence type="predicted"/>
<evidence type="ECO:0000313" key="3">
    <source>
        <dbReference type="EMBL" id="TVU71245.1"/>
    </source>
</evidence>
<keyword evidence="1" id="KW-0812">Transmembrane</keyword>
<dbReference type="OrthoDB" id="6174504at2"/>
<keyword evidence="4" id="KW-1185">Reference proteome</keyword>